<evidence type="ECO:0000313" key="9">
    <source>
        <dbReference type="Proteomes" id="UP000184387"/>
    </source>
</evidence>
<proteinExistence type="inferred from homology"/>
<keyword evidence="5 7" id="KW-1133">Transmembrane helix</keyword>
<evidence type="ECO:0000313" key="8">
    <source>
        <dbReference type="EMBL" id="SHJ73107.1"/>
    </source>
</evidence>
<dbReference type="GO" id="GO:0042907">
    <property type="term" value="F:xanthine transmembrane transporter activity"/>
    <property type="evidence" value="ECO:0007669"/>
    <property type="project" value="TreeGrafter"/>
</dbReference>
<gene>
    <name evidence="8" type="ORF">SAMN02745194_03217</name>
</gene>
<dbReference type="Pfam" id="PF00860">
    <property type="entry name" value="Xan_ur_permease"/>
    <property type="match status" value="1"/>
</dbReference>
<protein>
    <submittedName>
        <fullName evidence="8">Xanthine/uracil permease</fullName>
    </submittedName>
</protein>
<evidence type="ECO:0000256" key="6">
    <source>
        <dbReference type="ARBA" id="ARBA00023136"/>
    </source>
</evidence>
<feature type="transmembrane region" description="Helical" evidence="7">
    <location>
        <begin position="109"/>
        <end position="139"/>
    </location>
</feature>
<organism evidence="8 9">
    <name type="scientific">Muricoccus roseus</name>
    <dbReference type="NCBI Taxonomy" id="198092"/>
    <lineage>
        <taxon>Bacteria</taxon>
        <taxon>Pseudomonadati</taxon>
        <taxon>Pseudomonadota</taxon>
        <taxon>Alphaproteobacteria</taxon>
        <taxon>Acetobacterales</taxon>
        <taxon>Roseomonadaceae</taxon>
        <taxon>Muricoccus</taxon>
    </lineage>
</organism>
<dbReference type="OrthoDB" id="9805749at2"/>
<reference evidence="8 9" key="1">
    <citation type="submission" date="2016-11" db="EMBL/GenBank/DDBJ databases">
        <authorList>
            <person name="Jaros S."/>
            <person name="Januszkiewicz K."/>
            <person name="Wedrychowicz H."/>
        </authorList>
    </citation>
    <scope>NUCLEOTIDE SEQUENCE [LARGE SCALE GENOMIC DNA]</scope>
    <source>
        <strain evidence="8 9">DSM 14916</strain>
    </source>
</reference>
<evidence type="ECO:0000256" key="2">
    <source>
        <dbReference type="ARBA" id="ARBA00008821"/>
    </source>
</evidence>
<keyword evidence="9" id="KW-1185">Reference proteome</keyword>
<feature type="transmembrane region" description="Helical" evidence="7">
    <location>
        <begin position="340"/>
        <end position="362"/>
    </location>
</feature>
<name>A0A1M6LPH9_9PROT</name>
<feature type="transmembrane region" description="Helical" evidence="7">
    <location>
        <begin position="180"/>
        <end position="202"/>
    </location>
</feature>
<keyword evidence="6 7" id="KW-0472">Membrane</keyword>
<feature type="transmembrane region" description="Helical" evidence="7">
    <location>
        <begin position="368"/>
        <end position="387"/>
    </location>
</feature>
<evidence type="ECO:0000256" key="5">
    <source>
        <dbReference type="ARBA" id="ARBA00022989"/>
    </source>
</evidence>
<dbReference type="STRING" id="198092.SAMN02745194_03217"/>
<keyword evidence="4 7" id="KW-0812">Transmembrane</keyword>
<dbReference type="Proteomes" id="UP000184387">
    <property type="component" value="Unassembled WGS sequence"/>
</dbReference>
<feature type="transmembrane region" description="Helical" evidence="7">
    <location>
        <begin position="40"/>
        <end position="58"/>
    </location>
</feature>
<dbReference type="RefSeq" id="WP_073136521.1">
    <property type="nucleotide sequence ID" value="NZ_FQZF01000019.1"/>
</dbReference>
<dbReference type="PANTHER" id="PTHR42810">
    <property type="entry name" value="PURINE PERMEASE C1399.01C-RELATED"/>
    <property type="match status" value="1"/>
</dbReference>
<feature type="transmembrane region" description="Helical" evidence="7">
    <location>
        <begin position="209"/>
        <end position="228"/>
    </location>
</feature>
<dbReference type="EMBL" id="FQZF01000019">
    <property type="protein sequence ID" value="SHJ73107.1"/>
    <property type="molecule type" value="Genomic_DNA"/>
</dbReference>
<evidence type="ECO:0000256" key="1">
    <source>
        <dbReference type="ARBA" id="ARBA00004141"/>
    </source>
</evidence>
<feature type="transmembrane region" description="Helical" evidence="7">
    <location>
        <begin position="256"/>
        <end position="282"/>
    </location>
</feature>
<dbReference type="InterPro" id="IPR006043">
    <property type="entry name" value="NCS2"/>
</dbReference>
<feature type="transmembrane region" description="Helical" evidence="7">
    <location>
        <begin position="399"/>
        <end position="418"/>
    </location>
</feature>
<sequence length="588" mass="60180">MRFFFDRVLPPPGPSRHTRPEELLYAEDERPPLGLTLSMGVQHAFLSLMFILYAVVAAQGIGLDPAETSGFVSATIFMLGAATLLQAVPSRLGAGMILVALPAPARLPIFIGVVTAYGLGAAMGATIVAAVAGLIFARVLPRLRAFFPPEVLGVVVVMLGLSLVSAGLSRGVGLDAAGHISGAALASAAATILCIIAASLWGPPGLRRLAVVVGALAGTLVAAVAGALTEGGMERLAALPPLAVPMAGRSLPAPEFLLVPIAIYLVTELIGAMDLFGAVLSMEKMNDARWRRADMRRVSRAVTGHSLMHAVQGAAGLLTSAASSANVGLAHATGVTAWRVGVAAGLVLMVAAFVPPIAGLIALTPAPVIGGILIYTASYLLVAGMGLATSRMMNTQRSFTVGLALVAGTGVMLLPALGQAAPDWARIIVSSGLTMGSIAAVALNAVLRVGVKRTTQVVLDPAEEAPQAAEFLEHQGRAWGARGEVVVRAGVALGEALEALRQSGTKGPITLSASFDEFNLRCRLIHAGPPFPLAGGAMPDAAALLEEDEAAVDAAMLRVSGALIARLADRVRSVERGGAAELVFDFGH</sequence>
<evidence type="ECO:0000256" key="7">
    <source>
        <dbReference type="SAM" id="Phobius"/>
    </source>
</evidence>
<evidence type="ECO:0000256" key="3">
    <source>
        <dbReference type="ARBA" id="ARBA00022448"/>
    </source>
</evidence>
<dbReference type="NCBIfam" id="NF037981">
    <property type="entry name" value="NCS2_1"/>
    <property type="match status" value="1"/>
</dbReference>
<comment type="similarity">
    <text evidence="2">Belongs to the nucleobase:cation symporter-2 (NCS2) (TC 2.A.40) family.</text>
</comment>
<feature type="transmembrane region" description="Helical" evidence="7">
    <location>
        <begin position="70"/>
        <end position="89"/>
    </location>
</feature>
<dbReference type="PANTHER" id="PTHR42810:SF2">
    <property type="entry name" value="PURINE PERMEASE C1399.01C-RELATED"/>
    <property type="match status" value="1"/>
</dbReference>
<dbReference type="AlphaFoldDB" id="A0A1M6LPH9"/>
<feature type="transmembrane region" description="Helical" evidence="7">
    <location>
        <begin position="424"/>
        <end position="447"/>
    </location>
</feature>
<accession>A0A1M6LPH9</accession>
<feature type="transmembrane region" description="Helical" evidence="7">
    <location>
        <begin position="151"/>
        <end position="168"/>
    </location>
</feature>
<evidence type="ECO:0000256" key="4">
    <source>
        <dbReference type="ARBA" id="ARBA00022692"/>
    </source>
</evidence>
<dbReference type="GO" id="GO:0005886">
    <property type="term" value="C:plasma membrane"/>
    <property type="evidence" value="ECO:0007669"/>
    <property type="project" value="TreeGrafter"/>
</dbReference>
<keyword evidence="3" id="KW-0813">Transport</keyword>
<comment type="subcellular location">
    <subcellularLocation>
        <location evidence="1">Membrane</location>
        <topology evidence="1">Multi-pass membrane protein</topology>
    </subcellularLocation>
</comment>